<evidence type="ECO:0000313" key="1">
    <source>
        <dbReference type="EMBL" id="WRY32928.1"/>
    </source>
</evidence>
<reference evidence="1 2" key="1">
    <citation type="submission" date="2023-09" db="EMBL/GenBank/DDBJ databases">
        <title>Thioclava shenzhenensis sp. nov., a multidrug resistant bacteria-antagonizing species isolated from coastal seawater.</title>
        <authorList>
            <person name="Long M."/>
        </authorList>
    </citation>
    <scope>NUCLEOTIDE SEQUENCE [LARGE SCALE GENOMIC DNA]</scope>
    <source>
        <strain evidence="1 2">FTW29</strain>
    </source>
</reference>
<dbReference type="RefSeq" id="WP_406720405.1">
    <property type="nucleotide sequence ID" value="NZ_CP135443.1"/>
</dbReference>
<name>A0ABZ1DVY6_9RHOB</name>
<organism evidence="1 2">
    <name type="scientific">Thioclava litoralis</name>
    <dbReference type="NCBI Taxonomy" id="3076557"/>
    <lineage>
        <taxon>Bacteria</taxon>
        <taxon>Pseudomonadati</taxon>
        <taxon>Pseudomonadota</taxon>
        <taxon>Alphaproteobacteria</taxon>
        <taxon>Rhodobacterales</taxon>
        <taxon>Paracoccaceae</taxon>
        <taxon>Thioclava</taxon>
    </lineage>
</organism>
<dbReference type="EMBL" id="CP135443">
    <property type="protein sequence ID" value="WRY32928.1"/>
    <property type="molecule type" value="Genomic_DNA"/>
</dbReference>
<sequence length="74" mass="7884">MENTRHYRSDGRTCASGISDYTLCGDAMEGDADIAPVVYSRSRGPITCVGCCAVIEVVRVELRGARTEPDGASD</sequence>
<accession>A0ABZ1DVY6</accession>
<dbReference type="Proteomes" id="UP001623290">
    <property type="component" value="Chromosome"/>
</dbReference>
<keyword evidence="2" id="KW-1185">Reference proteome</keyword>
<protein>
    <submittedName>
        <fullName evidence="1">Uncharacterized protein</fullName>
    </submittedName>
</protein>
<evidence type="ECO:0000313" key="2">
    <source>
        <dbReference type="Proteomes" id="UP001623290"/>
    </source>
</evidence>
<gene>
    <name evidence="1" type="ORF">RPE78_09480</name>
</gene>
<proteinExistence type="predicted"/>